<dbReference type="PRINTS" id="PR01959">
    <property type="entry name" value="SBIMPHPHTASE"/>
</dbReference>
<dbReference type="PROSITE" id="PS00630">
    <property type="entry name" value="IMP_2"/>
    <property type="match status" value="1"/>
</dbReference>
<evidence type="ECO:0000313" key="8">
    <source>
        <dbReference type="EMBL" id="MDG2991511.1"/>
    </source>
</evidence>
<gene>
    <name evidence="8" type="ORF">L3556_11305</name>
</gene>
<dbReference type="EC" id="3.1.3.25" evidence="7"/>
<evidence type="ECO:0000256" key="3">
    <source>
        <dbReference type="ARBA" id="ARBA00009759"/>
    </source>
</evidence>
<accession>A0ABT6F0X4</accession>
<dbReference type="PANTHER" id="PTHR20854:SF4">
    <property type="entry name" value="INOSITOL-1-MONOPHOSPHATASE-RELATED"/>
    <property type="match status" value="1"/>
</dbReference>
<evidence type="ECO:0000313" key="9">
    <source>
        <dbReference type="Proteomes" id="UP001154265"/>
    </source>
</evidence>
<dbReference type="InterPro" id="IPR033942">
    <property type="entry name" value="IMPase"/>
</dbReference>
<evidence type="ECO:0000256" key="7">
    <source>
        <dbReference type="RuleBase" id="RU364068"/>
    </source>
</evidence>
<proteinExistence type="inferred from homology"/>
<keyword evidence="5 7" id="KW-0378">Hydrolase</keyword>
<keyword evidence="6 7" id="KW-0460">Magnesium</keyword>
<sequence>MGLPNKEVLHRYLDVATEAALAGGGILEGYWGKLDTVEEKGRAGDLVTIADRQSEVAVLDVIQRHFPEHQILAEESGLIGQEHQGFCWAIDPLDGTTNYTHQYPFSAVSVGLLIDGFPAVGVVYDPFHRELFRGAIGLGATRNRQPMAVSQTRELEKSLLVTGFAYDRRETEDNNYAEFCYLTHLTQGVRRGGAAAIDLAYVACGRLDGFWERGLSPWDLAAGVVLVQEAGGEVTAYDRGPFDIASGRVLATNGHIQDALSQALLQVKPLGFSFLP</sequence>
<organism evidence="8 9">
    <name type="scientific">Candidatus Synechococcus calcipolaris G9</name>
    <dbReference type="NCBI Taxonomy" id="1497997"/>
    <lineage>
        <taxon>Bacteria</taxon>
        <taxon>Bacillati</taxon>
        <taxon>Cyanobacteriota</taxon>
        <taxon>Cyanophyceae</taxon>
        <taxon>Synechococcales</taxon>
        <taxon>Synechococcaceae</taxon>
        <taxon>Synechococcus</taxon>
    </lineage>
</organism>
<dbReference type="RefSeq" id="WP_277867374.1">
    <property type="nucleotide sequence ID" value="NZ_JAKKUT010000002.1"/>
</dbReference>
<evidence type="ECO:0000256" key="6">
    <source>
        <dbReference type="ARBA" id="ARBA00022842"/>
    </source>
</evidence>
<reference evidence="8" key="2">
    <citation type="submission" date="2022-01" db="EMBL/GenBank/DDBJ databases">
        <authorList>
            <person name="Zivanovic Y."/>
            <person name="Moreira D."/>
            <person name="Lopez-Garcia P."/>
        </authorList>
    </citation>
    <scope>NUCLEOTIDE SEQUENCE</scope>
    <source>
        <strain evidence="8">G9</strain>
    </source>
</reference>
<dbReference type="InterPro" id="IPR020583">
    <property type="entry name" value="Inositol_monoP_metal-BS"/>
</dbReference>
<dbReference type="SUPFAM" id="SSF56655">
    <property type="entry name" value="Carbohydrate phosphatase"/>
    <property type="match status" value="1"/>
</dbReference>
<evidence type="ECO:0000256" key="2">
    <source>
        <dbReference type="ARBA" id="ARBA00001946"/>
    </source>
</evidence>
<name>A0ABT6F0X4_9SYNE</name>
<evidence type="ECO:0000256" key="4">
    <source>
        <dbReference type="ARBA" id="ARBA00022723"/>
    </source>
</evidence>
<dbReference type="InterPro" id="IPR020550">
    <property type="entry name" value="Inositol_monophosphatase_CS"/>
</dbReference>
<comment type="catalytic activity">
    <reaction evidence="1 7">
        <text>a myo-inositol phosphate + H2O = myo-inositol + phosphate</text>
        <dbReference type="Rhea" id="RHEA:24056"/>
        <dbReference type="ChEBI" id="CHEBI:15377"/>
        <dbReference type="ChEBI" id="CHEBI:17268"/>
        <dbReference type="ChEBI" id="CHEBI:43474"/>
        <dbReference type="ChEBI" id="CHEBI:84139"/>
        <dbReference type="EC" id="3.1.3.25"/>
    </reaction>
</comment>
<dbReference type="Gene3D" id="3.30.540.10">
    <property type="entry name" value="Fructose-1,6-Bisphosphatase, subunit A, domain 1"/>
    <property type="match status" value="1"/>
</dbReference>
<reference evidence="8" key="1">
    <citation type="journal article" date="2022" name="Genome Biol. Evol.">
        <title>A New Gene Family Diagnostic for Intracellular Biomineralization of Amorphous Ca Carbonates by Cyanobacteria.</title>
        <authorList>
            <person name="Benzerara K."/>
            <person name="Duprat E."/>
            <person name="Bitard-Feildel T."/>
            <person name="Caumes G."/>
            <person name="Cassier-Chauvat C."/>
            <person name="Chauvat F."/>
            <person name="Dezi M."/>
            <person name="Diop S.I."/>
            <person name="Gaschignard G."/>
            <person name="Gorgen S."/>
            <person name="Gugger M."/>
            <person name="Lopez-Garcia P."/>
            <person name="Millet M."/>
            <person name="Skouri-Panet F."/>
            <person name="Moreira D."/>
            <person name="Callebaut I."/>
        </authorList>
    </citation>
    <scope>NUCLEOTIDE SEQUENCE</scope>
    <source>
        <strain evidence="8">G9</strain>
    </source>
</reference>
<keyword evidence="4 7" id="KW-0479">Metal-binding</keyword>
<dbReference type="InterPro" id="IPR022337">
    <property type="entry name" value="Inositol_monophosphatase_SuhB"/>
</dbReference>
<comment type="cofactor">
    <cofactor evidence="2 7">
        <name>Mg(2+)</name>
        <dbReference type="ChEBI" id="CHEBI:18420"/>
    </cofactor>
</comment>
<evidence type="ECO:0000256" key="1">
    <source>
        <dbReference type="ARBA" id="ARBA00001033"/>
    </source>
</evidence>
<dbReference type="CDD" id="cd01639">
    <property type="entry name" value="IMPase"/>
    <property type="match status" value="1"/>
</dbReference>
<dbReference type="Pfam" id="PF00459">
    <property type="entry name" value="Inositol_P"/>
    <property type="match status" value="1"/>
</dbReference>
<dbReference type="PRINTS" id="PR00377">
    <property type="entry name" value="IMPHPHTASES"/>
</dbReference>
<dbReference type="PROSITE" id="PS00629">
    <property type="entry name" value="IMP_1"/>
    <property type="match status" value="1"/>
</dbReference>
<dbReference type="Gene3D" id="3.40.190.80">
    <property type="match status" value="1"/>
</dbReference>
<evidence type="ECO:0000256" key="5">
    <source>
        <dbReference type="ARBA" id="ARBA00022801"/>
    </source>
</evidence>
<dbReference type="Proteomes" id="UP001154265">
    <property type="component" value="Unassembled WGS sequence"/>
</dbReference>
<dbReference type="InterPro" id="IPR000760">
    <property type="entry name" value="Inositol_monophosphatase-like"/>
</dbReference>
<dbReference type="PANTHER" id="PTHR20854">
    <property type="entry name" value="INOSITOL MONOPHOSPHATASE"/>
    <property type="match status" value="1"/>
</dbReference>
<keyword evidence="9" id="KW-1185">Reference proteome</keyword>
<protein>
    <recommendedName>
        <fullName evidence="7">Inositol-1-monophosphatase</fullName>
        <ecNumber evidence="7">3.1.3.25</ecNumber>
    </recommendedName>
</protein>
<dbReference type="EMBL" id="JAKKUT010000002">
    <property type="protein sequence ID" value="MDG2991511.1"/>
    <property type="molecule type" value="Genomic_DNA"/>
</dbReference>
<comment type="caution">
    <text evidence="8">The sequence shown here is derived from an EMBL/GenBank/DDBJ whole genome shotgun (WGS) entry which is preliminary data.</text>
</comment>
<comment type="similarity">
    <text evidence="3 7">Belongs to the inositol monophosphatase superfamily.</text>
</comment>